<dbReference type="PANTHER" id="PTHR43537:SF39">
    <property type="entry name" value="HTH-TYPE TRANSCRIPTIONAL REGULATOR MCBR"/>
    <property type="match status" value="1"/>
</dbReference>
<evidence type="ECO:0000256" key="1">
    <source>
        <dbReference type="ARBA" id="ARBA00023015"/>
    </source>
</evidence>
<dbReference type="SUPFAM" id="SSF48008">
    <property type="entry name" value="GntR ligand-binding domain-like"/>
    <property type="match status" value="1"/>
</dbReference>
<evidence type="ECO:0000256" key="4">
    <source>
        <dbReference type="SAM" id="MobiDB-lite"/>
    </source>
</evidence>
<feature type="region of interest" description="Disordered" evidence="4">
    <location>
        <begin position="1"/>
        <end position="29"/>
    </location>
</feature>
<dbReference type="Gene3D" id="1.20.120.530">
    <property type="entry name" value="GntR ligand-binding domain-like"/>
    <property type="match status" value="1"/>
</dbReference>
<dbReference type="SMART" id="SM00345">
    <property type="entry name" value="HTH_GNTR"/>
    <property type="match status" value="1"/>
</dbReference>
<feature type="domain" description="HTH gntR-type" evidence="5">
    <location>
        <begin position="29"/>
        <end position="96"/>
    </location>
</feature>
<dbReference type="Pfam" id="PF07729">
    <property type="entry name" value="FCD"/>
    <property type="match status" value="1"/>
</dbReference>
<reference evidence="6" key="1">
    <citation type="submission" date="2022-06" db="EMBL/GenBank/DDBJ databases">
        <title>A novel DMS-producing enzyme.</title>
        <authorList>
            <person name="Zhang Y."/>
        </authorList>
    </citation>
    <scope>NUCLEOTIDE SEQUENCE</scope>
    <source>
        <strain evidence="6">RT37</strain>
    </source>
</reference>
<dbReference type="InterPro" id="IPR011711">
    <property type="entry name" value="GntR_C"/>
</dbReference>
<dbReference type="EMBL" id="CP098827">
    <property type="protein sequence ID" value="XBO72182.1"/>
    <property type="molecule type" value="Genomic_DNA"/>
</dbReference>
<dbReference type="PANTHER" id="PTHR43537">
    <property type="entry name" value="TRANSCRIPTIONAL REGULATOR, GNTR FAMILY"/>
    <property type="match status" value="1"/>
</dbReference>
<dbReference type="GO" id="GO:0003700">
    <property type="term" value="F:DNA-binding transcription factor activity"/>
    <property type="evidence" value="ECO:0007669"/>
    <property type="project" value="InterPro"/>
</dbReference>
<proteinExistence type="predicted"/>
<gene>
    <name evidence="6" type="ORF">NFG58_05595</name>
</gene>
<dbReference type="SUPFAM" id="SSF46785">
    <property type="entry name" value="Winged helix' DNA-binding domain"/>
    <property type="match status" value="1"/>
</dbReference>
<name>A0AAU7KKH6_9GAMM</name>
<evidence type="ECO:0000256" key="2">
    <source>
        <dbReference type="ARBA" id="ARBA00023125"/>
    </source>
</evidence>
<dbReference type="InterPro" id="IPR008920">
    <property type="entry name" value="TF_FadR/GntR_C"/>
</dbReference>
<sequence length="240" mass="27018">MTDVHTDNSDDAMVAPIGTEPSPPPYLPDTASTRIHQDLRRRLCEGAFSPGEVLSIRGIAACYDTSAMPAREALRWLVSEGALQFVDSRKIIVPHLSRERFTEVLFARRRLETELARQAFTAIEHQHIDALEALDDGINRAIEAADLKSYMRGNHAFHFLIYRLSGSTVLLPLVEQLWQQYGPSMGFICTRWGGSAIADDHHREITQALRRGDRDAFCRAVTADIEQGMRLLDDYYASSM</sequence>
<dbReference type="InterPro" id="IPR000524">
    <property type="entry name" value="Tscrpt_reg_HTH_GntR"/>
</dbReference>
<dbReference type="InterPro" id="IPR036390">
    <property type="entry name" value="WH_DNA-bd_sf"/>
</dbReference>
<evidence type="ECO:0000259" key="5">
    <source>
        <dbReference type="PROSITE" id="PS50949"/>
    </source>
</evidence>
<dbReference type="GO" id="GO:0003677">
    <property type="term" value="F:DNA binding"/>
    <property type="evidence" value="ECO:0007669"/>
    <property type="project" value="UniProtKB-KW"/>
</dbReference>
<evidence type="ECO:0000256" key="3">
    <source>
        <dbReference type="ARBA" id="ARBA00023163"/>
    </source>
</evidence>
<evidence type="ECO:0000313" key="6">
    <source>
        <dbReference type="EMBL" id="XBO72182.1"/>
    </source>
</evidence>
<dbReference type="PROSITE" id="PS50949">
    <property type="entry name" value="HTH_GNTR"/>
    <property type="match status" value="1"/>
</dbReference>
<dbReference type="InterPro" id="IPR036388">
    <property type="entry name" value="WH-like_DNA-bd_sf"/>
</dbReference>
<dbReference type="Pfam" id="PF00392">
    <property type="entry name" value="GntR"/>
    <property type="match status" value="1"/>
</dbReference>
<dbReference type="Gene3D" id="1.10.10.10">
    <property type="entry name" value="Winged helix-like DNA-binding domain superfamily/Winged helix DNA-binding domain"/>
    <property type="match status" value="1"/>
</dbReference>
<organism evidence="6">
    <name type="scientific">Halomonas sp. RT37</name>
    <dbReference type="NCBI Taxonomy" id="2950872"/>
    <lineage>
        <taxon>Bacteria</taxon>
        <taxon>Pseudomonadati</taxon>
        <taxon>Pseudomonadota</taxon>
        <taxon>Gammaproteobacteria</taxon>
        <taxon>Oceanospirillales</taxon>
        <taxon>Halomonadaceae</taxon>
        <taxon>Halomonas</taxon>
    </lineage>
</organism>
<keyword evidence="3" id="KW-0804">Transcription</keyword>
<dbReference type="AlphaFoldDB" id="A0AAU7KKH6"/>
<dbReference type="RefSeq" id="WP_348827733.1">
    <property type="nucleotide sequence ID" value="NZ_CP098827.1"/>
</dbReference>
<protein>
    <submittedName>
        <fullName evidence="6">GntR family transcriptional regulator</fullName>
    </submittedName>
</protein>
<accession>A0AAU7KKH6</accession>
<keyword evidence="1" id="KW-0805">Transcription regulation</keyword>
<keyword evidence="2" id="KW-0238">DNA-binding</keyword>
<dbReference type="SMART" id="SM00895">
    <property type="entry name" value="FCD"/>
    <property type="match status" value="1"/>
</dbReference>